<dbReference type="OrthoDB" id="276422at2759"/>
<dbReference type="Proteomes" id="UP000267251">
    <property type="component" value="Unassembled WGS sequence"/>
</dbReference>
<dbReference type="PANTHER" id="PTHR10102:SF0">
    <property type="entry name" value="DNA-DIRECTED RNA POLYMERASE, MITOCHONDRIAL"/>
    <property type="match status" value="1"/>
</dbReference>
<gene>
    <name evidence="12" type="ORF">BJ684DRAFT_1797</name>
</gene>
<dbReference type="InterPro" id="IPR029262">
    <property type="entry name" value="RPOL_N"/>
</dbReference>
<evidence type="ECO:0000256" key="2">
    <source>
        <dbReference type="ARBA" id="ARBA00009493"/>
    </source>
</evidence>
<dbReference type="SMART" id="SM01311">
    <property type="entry name" value="RPOL_N"/>
    <property type="match status" value="1"/>
</dbReference>
<evidence type="ECO:0000256" key="1">
    <source>
        <dbReference type="ARBA" id="ARBA00004173"/>
    </source>
</evidence>
<dbReference type="InterPro" id="IPR046950">
    <property type="entry name" value="DNA-dir_Rpol_C_phage-type"/>
</dbReference>
<dbReference type="GO" id="GO:0001018">
    <property type="term" value="F:mitochondrial promoter sequence-specific DNA binding"/>
    <property type="evidence" value="ECO:0007669"/>
    <property type="project" value="TreeGrafter"/>
</dbReference>
<comment type="function">
    <text evidence="10">DNA-dependent RNA polymerase catalyzes the transcription of DNA into RNA using the four ribonucleoside triphosphates as substrates.</text>
</comment>
<dbReference type="Gene3D" id="1.10.150.20">
    <property type="entry name" value="5' to 3' exonuclease, C-terminal subdomain"/>
    <property type="match status" value="1"/>
</dbReference>
<reference evidence="13" key="1">
    <citation type="journal article" date="2018" name="Nat. Microbiol.">
        <title>Leveraging single-cell genomics to expand the fungal tree of life.</title>
        <authorList>
            <person name="Ahrendt S.R."/>
            <person name="Quandt C.A."/>
            <person name="Ciobanu D."/>
            <person name="Clum A."/>
            <person name="Salamov A."/>
            <person name="Andreopoulos B."/>
            <person name="Cheng J.F."/>
            <person name="Woyke T."/>
            <person name="Pelin A."/>
            <person name="Henrissat B."/>
            <person name="Reynolds N.K."/>
            <person name="Benny G.L."/>
            <person name="Smith M.E."/>
            <person name="James T.Y."/>
            <person name="Grigoriev I.V."/>
        </authorList>
    </citation>
    <scope>NUCLEOTIDE SEQUENCE [LARGE SCALE GENOMIC DNA]</scope>
</reference>
<dbReference type="InterPro" id="IPR002092">
    <property type="entry name" value="DNA-dir_Rpol_phage-type"/>
</dbReference>
<evidence type="ECO:0000256" key="8">
    <source>
        <dbReference type="ARBA" id="ARBA00023163"/>
    </source>
</evidence>
<keyword evidence="5 10" id="KW-0548">Nucleotidyltransferase</keyword>
<feature type="non-terminal residue" evidence="12">
    <location>
        <position position="833"/>
    </location>
</feature>
<dbReference type="EC" id="2.7.7.6" evidence="10"/>
<keyword evidence="6" id="KW-0809">Transit peptide</keyword>
<proteinExistence type="inferred from homology"/>
<name>A0A4P9Y4D9_9FUNG</name>
<keyword evidence="4 10" id="KW-0808">Transferase</keyword>
<dbReference type="Gene3D" id="1.10.287.280">
    <property type="match status" value="1"/>
</dbReference>
<comment type="subcellular location">
    <subcellularLocation>
        <location evidence="1">Mitochondrion</location>
    </subcellularLocation>
</comment>
<comment type="catalytic activity">
    <reaction evidence="9 10">
        <text>RNA(n) + a ribonucleoside 5'-triphosphate = RNA(n+1) + diphosphate</text>
        <dbReference type="Rhea" id="RHEA:21248"/>
        <dbReference type="Rhea" id="RHEA-COMP:14527"/>
        <dbReference type="Rhea" id="RHEA-COMP:17342"/>
        <dbReference type="ChEBI" id="CHEBI:33019"/>
        <dbReference type="ChEBI" id="CHEBI:61557"/>
        <dbReference type="ChEBI" id="CHEBI:140395"/>
        <dbReference type="EC" id="2.7.7.6"/>
    </reaction>
</comment>
<dbReference type="Pfam" id="PF00940">
    <property type="entry name" value="RNA_pol"/>
    <property type="match status" value="1"/>
</dbReference>
<dbReference type="FunFam" id="1.10.287.280:FF:000001">
    <property type="entry name" value="DNA-directed RNA polymerase"/>
    <property type="match status" value="1"/>
</dbReference>
<evidence type="ECO:0000256" key="3">
    <source>
        <dbReference type="ARBA" id="ARBA00022478"/>
    </source>
</evidence>
<keyword evidence="7" id="KW-0496">Mitochondrion</keyword>
<evidence type="ECO:0000259" key="11">
    <source>
        <dbReference type="SMART" id="SM01311"/>
    </source>
</evidence>
<keyword evidence="8 10" id="KW-0804">Transcription</keyword>
<protein>
    <recommendedName>
        <fullName evidence="10">DNA-directed RNA polymerase</fullName>
        <ecNumber evidence="10">2.7.7.6</ecNumber>
    </recommendedName>
</protein>
<evidence type="ECO:0000256" key="10">
    <source>
        <dbReference type="RuleBase" id="RU003805"/>
    </source>
</evidence>
<dbReference type="PROSITE" id="PS00900">
    <property type="entry name" value="RNA_POL_PHAGE_1"/>
    <property type="match status" value="1"/>
</dbReference>
<evidence type="ECO:0000256" key="5">
    <source>
        <dbReference type="ARBA" id="ARBA00022695"/>
    </source>
</evidence>
<dbReference type="GO" id="GO:0006390">
    <property type="term" value="P:mitochondrial transcription"/>
    <property type="evidence" value="ECO:0007669"/>
    <property type="project" value="TreeGrafter"/>
</dbReference>
<dbReference type="FunFam" id="1.10.150.20:FF:000041">
    <property type="entry name" value="DNA-directed RNA polymerase"/>
    <property type="match status" value="1"/>
</dbReference>
<dbReference type="AlphaFoldDB" id="A0A4P9Y4D9"/>
<feature type="domain" description="DNA-directed RNA polymerase N-terminal" evidence="11">
    <location>
        <begin position="16"/>
        <end position="297"/>
    </location>
</feature>
<dbReference type="EMBL" id="KZ987946">
    <property type="protein sequence ID" value="RKP13775.1"/>
    <property type="molecule type" value="Genomic_DNA"/>
</dbReference>
<dbReference type="Gene3D" id="1.10.1320.10">
    <property type="entry name" value="DNA-directed RNA polymerase, N-terminal domain"/>
    <property type="match status" value="1"/>
</dbReference>
<dbReference type="InterPro" id="IPR037159">
    <property type="entry name" value="RNA_POL_N_sf"/>
</dbReference>
<keyword evidence="3 10" id="KW-0240">DNA-directed RNA polymerase</keyword>
<keyword evidence="13" id="KW-1185">Reference proteome</keyword>
<evidence type="ECO:0000256" key="7">
    <source>
        <dbReference type="ARBA" id="ARBA00023128"/>
    </source>
</evidence>
<comment type="similarity">
    <text evidence="2 10">Belongs to the phage and mitochondrial RNA polymerase family.</text>
</comment>
<evidence type="ECO:0000313" key="12">
    <source>
        <dbReference type="EMBL" id="RKP13775.1"/>
    </source>
</evidence>
<evidence type="ECO:0000256" key="4">
    <source>
        <dbReference type="ARBA" id="ARBA00022679"/>
    </source>
</evidence>
<dbReference type="PANTHER" id="PTHR10102">
    <property type="entry name" value="DNA-DIRECTED RNA POLYMERASE, MITOCHONDRIAL"/>
    <property type="match status" value="1"/>
</dbReference>
<accession>A0A4P9Y4D9</accession>
<sequence length="833" mass="94612">LKALMWKWHLALTQAIKQRQVESAPTAIQGLDGSDINGLTMDVEADDISESQTRAERNVDKLLSLIDPERLSILTINEVLRQHAGSTGDGIKAGKAISSLGRDIEQEYGHQTYSRQSKKSKQHKTWLTIKANQQLDDSAMYDMEKRSEATRSLRESGELEHYGIRSYFTLSTRTRIGGLLISMLLDCAKVMVDGDEVSAMYLSVLIQRGQRLGVIGFHPKILSYLSRERVSESLDPRYLPMLVHPRPWVTYNNGGYITKPSYCMRIKGSREQLEYLKQAGSQEQMNVVLAGLDVLGSTQWRINRPIFDLILKSWNTGEAYPSIPRYITSPVLPKKPVSLTEEETADTSKVQQHRKEIKLWYRECQLAQREYQNAHSQRCDVNYKVEIARAFLNESPFFFPHNLDFRGRAYPIPPLFNHLGNDLCRGLLEFAEGKPLGSRGLQWLKIQVASLAGYDKASHEERLTYADEHYADIEDSVDRPFEGNGWWLKAEDPWQCLASSMELVNAMRSGKPEEYVSHQPIHQDGTCNGLQHYAALGGDVDGAIQVNLLPSERPQDVYTGVARLVIESVEQDAKENNPSARVLLGRITRKVVKQTVMTNVYGVTFVGAREQIENRMREIKVVPTPKITPYSVSLYLTSKVFQSLDQMFSGAQQIQAWLNESARRIAKSVPAETIEEIQRLKQQEKLSCSLGGEPLPKDDVRQLTSVIWTTPLGLPIVQPYRKKMGRVIRTALQVVTINDPDVATQVNVQRQRTAFPPNYIHSLDATHMLLSAVACRQRDLTFAAVHDSYWTHAADIDTLNAILREQFIHMHSQPLMENLYKEFVERYQGYKVP</sequence>
<evidence type="ECO:0000256" key="6">
    <source>
        <dbReference type="ARBA" id="ARBA00022946"/>
    </source>
</evidence>
<dbReference type="GO" id="GO:0034245">
    <property type="term" value="C:mitochondrial DNA-directed RNA polymerase complex"/>
    <property type="evidence" value="ECO:0007669"/>
    <property type="project" value="TreeGrafter"/>
</dbReference>
<evidence type="ECO:0000313" key="13">
    <source>
        <dbReference type="Proteomes" id="UP000267251"/>
    </source>
</evidence>
<dbReference type="SUPFAM" id="SSF56672">
    <property type="entry name" value="DNA/RNA polymerases"/>
    <property type="match status" value="1"/>
</dbReference>
<dbReference type="InterPro" id="IPR043502">
    <property type="entry name" value="DNA/RNA_pol_sf"/>
</dbReference>
<dbReference type="GO" id="GO:0003899">
    <property type="term" value="F:DNA-directed RNA polymerase activity"/>
    <property type="evidence" value="ECO:0007669"/>
    <property type="project" value="UniProtKB-EC"/>
</dbReference>
<evidence type="ECO:0000256" key="9">
    <source>
        <dbReference type="ARBA" id="ARBA00048552"/>
    </source>
</evidence>
<dbReference type="Pfam" id="PF14700">
    <property type="entry name" value="RPOL_N"/>
    <property type="match status" value="1"/>
</dbReference>
<organism evidence="12 13">
    <name type="scientific">Piptocephalis cylindrospora</name>
    <dbReference type="NCBI Taxonomy" id="1907219"/>
    <lineage>
        <taxon>Eukaryota</taxon>
        <taxon>Fungi</taxon>
        <taxon>Fungi incertae sedis</taxon>
        <taxon>Zoopagomycota</taxon>
        <taxon>Zoopagomycotina</taxon>
        <taxon>Zoopagomycetes</taxon>
        <taxon>Zoopagales</taxon>
        <taxon>Piptocephalidaceae</taxon>
        <taxon>Piptocephalis</taxon>
    </lineage>
</organism>
<dbReference type="PROSITE" id="PS00489">
    <property type="entry name" value="RNA_POL_PHAGE_2"/>
    <property type="match status" value="1"/>
</dbReference>
<feature type="non-terminal residue" evidence="12">
    <location>
        <position position="1"/>
    </location>
</feature>